<feature type="domain" description="UspA" evidence="2">
    <location>
        <begin position="2"/>
        <end position="142"/>
    </location>
</feature>
<dbReference type="InterPro" id="IPR014729">
    <property type="entry name" value="Rossmann-like_a/b/a_fold"/>
</dbReference>
<evidence type="ECO:0000313" key="4">
    <source>
        <dbReference type="Proteomes" id="UP000291469"/>
    </source>
</evidence>
<reference evidence="3 4" key="1">
    <citation type="submission" date="2019-01" db="EMBL/GenBank/DDBJ databases">
        <title>Egibacter rhizosphaerae EGI 80759T.</title>
        <authorList>
            <person name="Chen D.-D."/>
            <person name="Tian Y."/>
            <person name="Jiao J.-Y."/>
            <person name="Zhang X.-T."/>
            <person name="Zhang Y.-G."/>
            <person name="Zhang Y."/>
            <person name="Xiao M."/>
            <person name="Shu W.-S."/>
            <person name="Li W.-J."/>
        </authorList>
    </citation>
    <scope>NUCLEOTIDE SEQUENCE [LARGE SCALE GENOMIC DNA]</scope>
    <source>
        <strain evidence="3 4">EGI 80759</strain>
    </source>
</reference>
<dbReference type="Proteomes" id="UP000291469">
    <property type="component" value="Chromosome"/>
</dbReference>
<dbReference type="PANTHER" id="PTHR31964:SF113">
    <property type="entry name" value="USPA DOMAIN-CONTAINING PROTEIN"/>
    <property type="match status" value="1"/>
</dbReference>
<dbReference type="Pfam" id="PF00582">
    <property type="entry name" value="Usp"/>
    <property type="match status" value="1"/>
</dbReference>
<dbReference type="CDD" id="cd23659">
    <property type="entry name" value="USP_At3g01520-like"/>
    <property type="match status" value="1"/>
</dbReference>
<dbReference type="OrthoDB" id="6174426at2"/>
<dbReference type="SUPFAM" id="SSF52402">
    <property type="entry name" value="Adenine nucleotide alpha hydrolases-like"/>
    <property type="match status" value="1"/>
</dbReference>
<organism evidence="3 4">
    <name type="scientific">Egibacter rhizosphaerae</name>
    <dbReference type="NCBI Taxonomy" id="1670831"/>
    <lineage>
        <taxon>Bacteria</taxon>
        <taxon>Bacillati</taxon>
        <taxon>Actinomycetota</taxon>
        <taxon>Nitriliruptoria</taxon>
        <taxon>Egibacterales</taxon>
        <taxon>Egibacteraceae</taxon>
        <taxon>Egibacter</taxon>
    </lineage>
</organism>
<evidence type="ECO:0000259" key="2">
    <source>
        <dbReference type="Pfam" id="PF00582"/>
    </source>
</evidence>
<proteinExistence type="inferred from homology"/>
<dbReference type="InterPro" id="IPR006015">
    <property type="entry name" value="Universal_stress_UspA"/>
</dbReference>
<dbReference type="KEGG" id="erz:ER308_18130"/>
<dbReference type="AlphaFoldDB" id="A0A411YJ93"/>
<dbReference type="RefSeq" id="WP_131156293.1">
    <property type="nucleotide sequence ID" value="NZ_CP036402.1"/>
</dbReference>
<comment type="similarity">
    <text evidence="1">Belongs to the universal stress protein A family.</text>
</comment>
<dbReference type="EMBL" id="CP036402">
    <property type="protein sequence ID" value="QBI21300.1"/>
    <property type="molecule type" value="Genomic_DNA"/>
</dbReference>
<protein>
    <submittedName>
        <fullName evidence="3">Universal stress protein</fullName>
    </submittedName>
</protein>
<gene>
    <name evidence="3" type="ORF">ER308_18130</name>
</gene>
<keyword evidence="4" id="KW-1185">Reference proteome</keyword>
<name>A0A411YJ93_9ACTN</name>
<evidence type="ECO:0000256" key="1">
    <source>
        <dbReference type="ARBA" id="ARBA00008791"/>
    </source>
</evidence>
<evidence type="ECO:0000313" key="3">
    <source>
        <dbReference type="EMBL" id="QBI21300.1"/>
    </source>
</evidence>
<dbReference type="InterPro" id="IPR006016">
    <property type="entry name" value="UspA"/>
</dbReference>
<dbReference type="PANTHER" id="PTHR31964">
    <property type="entry name" value="ADENINE NUCLEOTIDE ALPHA HYDROLASES-LIKE SUPERFAMILY PROTEIN"/>
    <property type="match status" value="1"/>
</dbReference>
<sequence>MDEVVVGVDGSPESDQALDWAVDYARMTGHRIRLVHVYLPRSAQYPFNLLEGGSTAGMAASDRTTGQALLAHRKQRLADLDDVDLITELVEGGAADALIERSEDAALLVVGARGMGAVVGLLMGSVSQRCAQHARCPVLVMRGRE</sequence>
<dbReference type="PRINTS" id="PR01438">
    <property type="entry name" value="UNVRSLSTRESS"/>
</dbReference>
<dbReference type="Gene3D" id="3.40.50.620">
    <property type="entry name" value="HUPs"/>
    <property type="match status" value="1"/>
</dbReference>
<accession>A0A411YJ93</accession>